<evidence type="ECO:0008006" key="3">
    <source>
        <dbReference type="Google" id="ProtNLM"/>
    </source>
</evidence>
<dbReference type="InterPro" id="IPR010836">
    <property type="entry name" value="SapC"/>
</dbReference>
<organism evidence="1 2">
    <name type="scientific">Methylobacterium durans</name>
    <dbReference type="NCBI Taxonomy" id="2202825"/>
    <lineage>
        <taxon>Bacteria</taxon>
        <taxon>Pseudomonadati</taxon>
        <taxon>Pseudomonadota</taxon>
        <taxon>Alphaproteobacteria</taxon>
        <taxon>Hyphomicrobiales</taxon>
        <taxon>Methylobacteriaceae</taxon>
        <taxon>Methylobacterium</taxon>
    </lineage>
</organism>
<protein>
    <recommendedName>
        <fullName evidence="3">SapC family protein</fullName>
    </recommendedName>
</protein>
<dbReference type="RefSeq" id="WP_109891005.1">
    <property type="nucleotide sequence ID" value="NZ_CP029550.1"/>
</dbReference>
<evidence type="ECO:0000313" key="2">
    <source>
        <dbReference type="Proteomes" id="UP000245926"/>
    </source>
</evidence>
<sequence>MSFAHVSLTPERLQNLHWSFPKAFHFARARVFVPLIQTEILRAAREYPIAFAREGEQWHPVAYLGDTSGQTNRFVDDKGEWQAGYVPFWLRVYPFVHAHEACTVLLDPSFVGVSGSHAFTTADRKLTQEVRGVADQVRKASAGAALLQAAATQIVEEGIAQPRTGLSAPDSAPLLFVAAGRPADVLAAKAADWYARSALTVELAIAAAFSSASMPRAEPAAVTLEPPPEPAPARPAAIAPTYVPPAAPADLDWLDMSEKISF</sequence>
<reference evidence="2" key="1">
    <citation type="submission" date="2018-05" db="EMBL/GenBank/DDBJ databases">
        <title>Complete Genome Sequence of Methylobacterium sp. 17SD2-17.</title>
        <authorList>
            <person name="Srinivasan S."/>
        </authorList>
    </citation>
    <scope>NUCLEOTIDE SEQUENCE [LARGE SCALE GENOMIC DNA]</scope>
    <source>
        <strain evidence="2">17SD2-17</strain>
    </source>
</reference>
<dbReference type="KEGG" id="mets:DK389_15915"/>
<accession>A0A2U8W6K3</accession>
<dbReference type="Proteomes" id="UP000245926">
    <property type="component" value="Chromosome"/>
</dbReference>
<evidence type="ECO:0000313" key="1">
    <source>
        <dbReference type="EMBL" id="AWN41723.1"/>
    </source>
</evidence>
<dbReference type="OrthoDB" id="7984994at2"/>
<dbReference type="AlphaFoldDB" id="A0A2U8W6K3"/>
<proteinExistence type="predicted"/>
<gene>
    <name evidence="1" type="ORF">DK389_15915</name>
</gene>
<name>A0A2U8W6K3_9HYPH</name>
<dbReference type="EMBL" id="CP029550">
    <property type="protein sequence ID" value="AWN41723.1"/>
    <property type="molecule type" value="Genomic_DNA"/>
</dbReference>
<keyword evidence="2" id="KW-1185">Reference proteome</keyword>
<dbReference type="Pfam" id="PF07277">
    <property type="entry name" value="SapC"/>
    <property type="match status" value="1"/>
</dbReference>